<evidence type="ECO:0000259" key="2">
    <source>
        <dbReference type="Pfam" id="PF14383"/>
    </source>
</evidence>
<comment type="caution">
    <text evidence="3">The sequence shown here is derived from an EMBL/GenBank/DDBJ whole genome shotgun (WGS) entry which is preliminary data.</text>
</comment>
<feature type="domain" description="DUF3741" evidence="2">
    <location>
        <begin position="54"/>
        <end position="71"/>
    </location>
</feature>
<dbReference type="EMBL" id="SPHZ02000003">
    <property type="protein sequence ID" value="KAF0923077.1"/>
    <property type="molecule type" value="Genomic_DNA"/>
</dbReference>
<sequence>MASSTFALDFLRRLLCAHTASNAGSSGGRRGSAECGGDDGAVVQCQVAPGGAAARSPCVVARLMGLDAMPPDCQPLLRRRSRSVSSAEGWPPPPQREIPAASASLREKTAYVREESDEFLVLSFSPEAARHACDGRRRDVGAKKQSSSRPRRKLHYGGGDDEAQSSGHGKRRTAATECGMQSSSPVSVLHTQQTSSSSSTTTTTTTTSCSSEEVEPSSPSPTSEEIRLAANQQSSRRKLQPDFDDDLDNLLFPAVSTCHVSKCSDRERRNRSVVNKAEVITPNVSCTSQFICRLVEEDLNSVRWLTSDSKEDISADIGSEILSQLICETADELMQTSSETVHSLPSSKVVPNMQTIRGY</sequence>
<name>A0A6G1EE91_9ORYZ</name>
<dbReference type="PANTHER" id="PTHR35499">
    <property type="entry name" value="OS05G0128300 PROTEIN"/>
    <property type="match status" value="1"/>
</dbReference>
<evidence type="ECO:0000313" key="3">
    <source>
        <dbReference type="EMBL" id="KAF0923077.1"/>
    </source>
</evidence>
<feature type="region of interest" description="Disordered" evidence="1">
    <location>
        <begin position="78"/>
        <end position="102"/>
    </location>
</feature>
<keyword evidence="4" id="KW-1185">Reference proteome</keyword>
<organism evidence="3 4">
    <name type="scientific">Oryza meyeriana var. granulata</name>
    <dbReference type="NCBI Taxonomy" id="110450"/>
    <lineage>
        <taxon>Eukaryota</taxon>
        <taxon>Viridiplantae</taxon>
        <taxon>Streptophyta</taxon>
        <taxon>Embryophyta</taxon>
        <taxon>Tracheophyta</taxon>
        <taxon>Spermatophyta</taxon>
        <taxon>Magnoliopsida</taxon>
        <taxon>Liliopsida</taxon>
        <taxon>Poales</taxon>
        <taxon>Poaceae</taxon>
        <taxon>BOP clade</taxon>
        <taxon>Oryzoideae</taxon>
        <taxon>Oryzeae</taxon>
        <taxon>Oryzinae</taxon>
        <taxon>Oryza</taxon>
        <taxon>Oryza meyeriana</taxon>
    </lineage>
</organism>
<proteinExistence type="predicted"/>
<dbReference type="Proteomes" id="UP000479710">
    <property type="component" value="Unassembled WGS sequence"/>
</dbReference>
<feature type="region of interest" description="Disordered" evidence="1">
    <location>
        <begin position="133"/>
        <end position="224"/>
    </location>
</feature>
<dbReference type="OrthoDB" id="1924799at2759"/>
<feature type="compositionally biased region" description="Basic and acidic residues" evidence="1">
    <location>
        <begin position="133"/>
        <end position="142"/>
    </location>
</feature>
<gene>
    <name evidence="3" type="ORF">E2562_003306</name>
</gene>
<reference evidence="3 4" key="1">
    <citation type="submission" date="2019-11" db="EMBL/GenBank/DDBJ databases">
        <title>Whole genome sequence of Oryza granulata.</title>
        <authorList>
            <person name="Li W."/>
        </authorList>
    </citation>
    <scope>NUCLEOTIDE SEQUENCE [LARGE SCALE GENOMIC DNA]</scope>
    <source>
        <strain evidence="4">cv. Menghai</strain>
        <tissue evidence="3">Leaf</tissue>
    </source>
</reference>
<evidence type="ECO:0000256" key="1">
    <source>
        <dbReference type="SAM" id="MobiDB-lite"/>
    </source>
</evidence>
<feature type="compositionally biased region" description="Low complexity" evidence="1">
    <location>
        <begin position="194"/>
        <end position="223"/>
    </location>
</feature>
<dbReference type="Pfam" id="PF14383">
    <property type="entry name" value="VARLMGL"/>
    <property type="match status" value="1"/>
</dbReference>
<accession>A0A6G1EE91</accession>
<dbReference type="AlphaFoldDB" id="A0A6G1EE91"/>
<feature type="compositionally biased region" description="Polar residues" evidence="1">
    <location>
        <begin position="179"/>
        <end position="193"/>
    </location>
</feature>
<evidence type="ECO:0000313" key="4">
    <source>
        <dbReference type="Proteomes" id="UP000479710"/>
    </source>
</evidence>
<dbReference type="PANTHER" id="PTHR35499:SF1">
    <property type="entry name" value="DUF3741 DOMAIN-CONTAINING PROTEIN"/>
    <property type="match status" value="1"/>
</dbReference>
<dbReference type="InterPro" id="IPR032795">
    <property type="entry name" value="DUF3741-assoc"/>
</dbReference>
<protein>
    <recommendedName>
        <fullName evidence="2">DUF3741 domain-containing protein</fullName>
    </recommendedName>
</protein>